<dbReference type="EMBL" id="DAKRPA010000184">
    <property type="protein sequence ID" value="DAZ95920.1"/>
    <property type="molecule type" value="Genomic_DNA"/>
</dbReference>
<name>A0AAV2YPK4_9STRA</name>
<evidence type="ECO:0008006" key="4">
    <source>
        <dbReference type="Google" id="ProtNLM"/>
    </source>
</evidence>
<comment type="caution">
    <text evidence="2">The sequence shown here is derived from an EMBL/GenBank/DDBJ whole genome shotgun (WGS) entry which is preliminary data.</text>
</comment>
<accession>A0AAV2YPK4</accession>
<evidence type="ECO:0000256" key="1">
    <source>
        <dbReference type="SAM" id="MobiDB-lite"/>
    </source>
</evidence>
<sequence>MSPTPDAKAKWRGKHWLLYKATMLAAFEEKNLEHAGTAVTMTQQLKLQHQLRSAKMKKGSDMAQHLNELFLIRTKLEATSYKVSDSEMVEAILRSLPDAYSVSHDIVQFSGTDYTAEKLRNALLLKHEDLANGDTTTKSTTFGEDADVDSARVADMDKTGTQTRQAVNGAPTNASHASDLVAQWSNAIGWKARTTNALATKTPTNKAHGTKPVARNTT</sequence>
<reference evidence="2" key="2">
    <citation type="journal article" date="2023" name="Microbiol Resour">
        <title>Decontamination and Annotation of the Draft Genome Sequence of the Oomycete Lagenidium giganteum ARSEF 373.</title>
        <authorList>
            <person name="Morgan W.R."/>
            <person name="Tartar A."/>
        </authorList>
    </citation>
    <scope>NUCLEOTIDE SEQUENCE</scope>
    <source>
        <strain evidence="2">ARSEF 373</strain>
    </source>
</reference>
<dbReference type="Proteomes" id="UP001146120">
    <property type="component" value="Unassembled WGS sequence"/>
</dbReference>
<protein>
    <recommendedName>
        <fullName evidence="4">Gag protein</fullName>
    </recommendedName>
</protein>
<gene>
    <name evidence="2" type="ORF">N0F65_012397</name>
</gene>
<proteinExistence type="predicted"/>
<keyword evidence="3" id="KW-1185">Reference proteome</keyword>
<dbReference type="Pfam" id="PF14223">
    <property type="entry name" value="Retrotran_gag_2"/>
    <property type="match status" value="1"/>
</dbReference>
<evidence type="ECO:0000313" key="2">
    <source>
        <dbReference type="EMBL" id="DAZ95920.1"/>
    </source>
</evidence>
<reference evidence="2" key="1">
    <citation type="submission" date="2022-11" db="EMBL/GenBank/DDBJ databases">
        <authorList>
            <person name="Morgan W.R."/>
            <person name="Tartar A."/>
        </authorList>
    </citation>
    <scope>NUCLEOTIDE SEQUENCE</scope>
    <source>
        <strain evidence="2">ARSEF 373</strain>
    </source>
</reference>
<evidence type="ECO:0000313" key="3">
    <source>
        <dbReference type="Proteomes" id="UP001146120"/>
    </source>
</evidence>
<feature type="region of interest" description="Disordered" evidence="1">
    <location>
        <begin position="199"/>
        <end position="218"/>
    </location>
</feature>
<dbReference type="AlphaFoldDB" id="A0AAV2YPK4"/>
<organism evidence="2 3">
    <name type="scientific">Lagenidium giganteum</name>
    <dbReference type="NCBI Taxonomy" id="4803"/>
    <lineage>
        <taxon>Eukaryota</taxon>
        <taxon>Sar</taxon>
        <taxon>Stramenopiles</taxon>
        <taxon>Oomycota</taxon>
        <taxon>Peronosporomycetes</taxon>
        <taxon>Pythiales</taxon>
        <taxon>Pythiaceae</taxon>
    </lineage>
</organism>